<reference evidence="2" key="2">
    <citation type="submission" date="2020-12" db="EMBL/GenBank/DDBJ databases">
        <authorList>
            <person name="Kanost M."/>
        </authorList>
    </citation>
    <scope>NUCLEOTIDE SEQUENCE</scope>
</reference>
<dbReference type="PROSITE" id="PS52004">
    <property type="entry name" value="KS3_2"/>
    <property type="match status" value="1"/>
</dbReference>
<name>A0A921Z4J9_MANSE</name>
<dbReference type="Pfam" id="PF16197">
    <property type="entry name" value="KAsynt_C_assoc"/>
    <property type="match status" value="1"/>
</dbReference>
<comment type="caution">
    <text evidence="2">The sequence shown here is derived from an EMBL/GenBank/DDBJ whole genome shotgun (WGS) entry which is preliminary data.</text>
</comment>
<dbReference type="SMART" id="SM00825">
    <property type="entry name" value="PKS_KS"/>
    <property type="match status" value="1"/>
</dbReference>
<dbReference type="GO" id="GO:0016491">
    <property type="term" value="F:oxidoreductase activity"/>
    <property type="evidence" value="ECO:0007669"/>
    <property type="project" value="InterPro"/>
</dbReference>
<keyword evidence="3" id="KW-1185">Reference proteome</keyword>
<dbReference type="EMBL" id="JH668404">
    <property type="protein sequence ID" value="KAG6451288.1"/>
    <property type="molecule type" value="Genomic_DNA"/>
</dbReference>
<dbReference type="InterPro" id="IPR014031">
    <property type="entry name" value="Ketoacyl_synth_C"/>
</dbReference>
<gene>
    <name evidence="2" type="ORF">O3G_MSEX007048</name>
</gene>
<accession>A0A921Z4J9</accession>
<dbReference type="GO" id="GO:0006633">
    <property type="term" value="P:fatty acid biosynthetic process"/>
    <property type="evidence" value="ECO:0007669"/>
    <property type="project" value="TreeGrafter"/>
</dbReference>
<reference evidence="2" key="1">
    <citation type="journal article" date="2016" name="Insect Biochem. Mol. Biol.">
        <title>Multifaceted biological insights from a draft genome sequence of the tobacco hornworm moth, Manduca sexta.</title>
        <authorList>
            <person name="Kanost M.R."/>
            <person name="Arrese E.L."/>
            <person name="Cao X."/>
            <person name="Chen Y.R."/>
            <person name="Chellapilla S."/>
            <person name="Goldsmith M.R."/>
            <person name="Grosse-Wilde E."/>
            <person name="Heckel D.G."/>
            <person name="Herndon N."/>
            <person name="Jiang H."/>
            <person name="Papanicolaou A."/>
            <person name="Qu J."/>
            <person name="Soulages J.L."/>
            <person name="Vogel H."/>
            <person name="Walters J."/>
            <person name="Waterhouse R.M."/>
            <person name="Ahn S.J."/>
            <person name="Almeida F.C."/>
            <person name="An C."/>
            <person name="Aqrawi P."/>
            <person name="Bretschneider A."/>
            <person name="Bryant W.B."/>
            <person name="Bucks S."/>
            <person name="Chao H."/>
            <person name="Chevignon G."/>
            <person name="Christen J.M."/>
            <person name="Clarke D.F."/>
            <person name="Dittmer N.T."/>
            <person name="Ferguson L.C.F."/>
            <person name="Garavelou S."/>
            <person name="Gordon K.H.J."/>
            <person name="Gunaratna R.T."/>
            <person name="Han Y."/>
            <person name="Hauser F."/>
            <person name="He Y."/>
            <person name="Heidel-Fischer H."/>
            <person name="Hirsh A."/>
            <person name="Hu Y."/>
            <person name="Jiang H."/>
            <person name="Kalra D."/>
            <person name="Klinner C."/>
            <person name="Konig C."/>
            <person name="Kovar C."/>
            <person name="Kroll A.R."/>
            <person name="Kuwar S.S."/>
            <person name="Lee S.L."/>
            <person name="Lehman R."/>
            <person name="Li K."/>
            <person name="Li Z."/>
            <person name="Liang H."/>
            <person name="Lovelace S."/>
            <person name="Lu Z."/>
            <person name="Mansfield J.H."/>
            <person name="McCulloch K.J."/>
            <person name="Mathew T."/>
            <person name="Morton B."/>
            <person name="Muzny D.M."/>
            <person name="Neunemann D."/>
            <person name="Ongeri F."/>
            <person name="Pauchet Y."/>
            <person name="Pu L.L."/>
            <person name="Pyrousis I."/>
            <person name="Rao X.J."/>
            <person name="Redding A."/>
            <person name="Roesel C."/>
            <person name="Sanchez-Gracia A."/>
            <person name="Schaack S."/>
            <person name="Shukla A."/>
            <person name="Tetreau G."/>
            <person name="Wang Y."/>
            <person name="Xiong G.H."/>
            <person name="Traut W."/>
            <person name="Walsh T.K."/>
            <person name="Worley K.C."/>
            <person name="Wu D."/>
            <person name="Wu W."/>
            <person name="Wu Y.Q."/>
            <person name="Zhang X."/>
            <person name="Zou Z."/>
            <person name="Zucker H."/>
            <person name="Briscoe A.D."/>
            <person name="Burmester T."/>
            <person name="Clem R.J."/>
            <person name="Feyereisen R."/>
            <person name="Grimmelikhuijzen C.J.P."/>
            <person name="Hamodrakas S.J."/>
            <person name="Hansson B.S."/>
            <person name="Huguet E."/>
            <person name="Jermiin L.S."/>
            <person name="Lan Q."/>
            <person name="Lehman H.K."/>
            <person name="Lorenzen M."/>
            <person name="Merzendorfer H."/>
            <person name="Michalopoulos I."/>
            <person name="Morton D.B."/>
            <person name="Muthukrishnan S."/>
            <person name="Oakeshott J.G."/>
            <person name="Palmer W."/>
            <person name="Park Y."/>
            <person name="Passarelli A.L."/>
            <person name="Rozas J."/>
            <person name="Schwartz L.M."/>
            <person name="Smith W."/>
            <person name="Southgate A."/>
            <person name="Vilcinskas A."/>
            <person name="Vogt R."/>
            <person name="Wang P."/>
            <person name="Werren J."/>
            <person name="Yu X.Q."/>
            <person name="Zhou J.J."/>
            <person name="Brown S.J."/>
            <person name="Scherer S.E."/>
            <person name="Richards S."/>
            <person name="Blissard G.W."/>
        </authorList>
    </citation>
    <scope>NUCLEOTIDE SEQUENCE</scope>
</reference>
<dbReference type="Pfam" id="PF00698">
    <property type="entry name" value="Acyl_transf_1"/>
    <property type="match status" value="1"/>
</dbReference>
<proteinExistence type="predicted"/>
<dbReference type="CDD" id="cd05195">
    <property type="entry name" value="enoyl_red"/>
    <property type="match status" value="1"/>
</dbReference>
<sequence length="2031" mass="229168">MVEPNRPQMSLKHPDMPKFMGKINEYYKFDNHFFKVPYRQTKFMEPYNRKLLEEAYSAIFDAGVNPASISSGKIGVFIGSSFSDQSTCEYLYNKNIHSPYKVTGCSKGMLSNRISYWIDGKAMSYTIDADTASSTVCLTQAYKAIRNGLCDAAIVGGCNHCLNPMLSVSMRRAGLLTLDGKTKCFDKNGDGYVRSEACGTIFLQRAKDAKRIYCEVYYAKEKFFMSPGGVMSIVHQPEDLEKFLYEFYNEIDISPDMVEYIEANAVGIAEADSNELQAIANIFAKNKSIKIGSVKSNMGHGEAASGICSLIKICLANHTGIQPANLHYHDPPDNITALKDGRIQVVTNNMPLNRGYVALNSFSFGGSNAHVLLKNIYKPKDKRKSISPIPHLVLASARTESGVKKIINYLKNKPIDPEEIALLHNFYSTDVSGHAAKGYVILDTDKNDKTITSSESTQLYNGAKRPVWFLYSGMGSQWASMGASLMRIPIFAAAVQRCCKVLEPKGVDIIRILTEPDETIFDNIMNSFIGIAVVQIGLTDVLKELEIVPDNVIGHSVGELGCAYALGCLTAEEMVLAGYYRGLISVEEKLPKGAMAAVGLGYKDVLPICPPEIDIACHNSSASCTISGPCEDVMKFIVELKSRDVFFKELRTSNIAYHSRYVAKLGDMFRSKLEDIVPINKLRTNKWLSTSILPQNWDKPEAQYCSAEYFNNNFLSSVYFEEVATMIPSNAIVIEIAPHGLLQSILKSSHESCIHVPLAKRNHHDSLGFLLDAIGKLYEAGLTPKIDALYPKVTFPVSTKTPILSHLVEWEHSEDWLKSGGAYDNIAPSREVIFSVHDDEWSFMKEHARDGIPVVPEAAILFLVWEELGNSHGVEYNKLSIGFTNVEFHGTINHLQEDLININVNIMRGSEKFEVKWKGEIIIATGYIHAYDENYLHDYVHLLEAEESNMRLNSKDVYTIMNLRGHSYGSKMQSIHLCNFKRNEAKINWNGNWIMLLDSLLQLGALATDYTDMVVPVYINQLFIDTLRHEALLNKGKYNAVVTGVDEKIIRCGPVEIKNIVYKRKPRSKDECVVPQKIINPDYLYEENNDPQEIKLTSMGCGNFDKLYWAAFNDIKCSASVQVSYAGVSIKDCYRLMGNIPECDSFGMDYSGINERNERVMGVVSSGAMATSVEADLDLLWPVPEHWSLEDAATVPMPYLLVYYALTIRSQIKKNHSILLLDGATSLGHAFISVCLDIGCNVFTTVSNFAKKKLLLKYFPKLKEENTIDCSIKDIKSVIGTNGDRSLCDFVVNCGHEVLIEKYFRCVASFGYLLDIIDVPEYKVIGMNNLTPDKNFILVYLPNLFRPNHLEEKRLLQARISEGIVRGIVKPLNRVVYPLTEVSKAFRLFTASESKGRVLLNMKNAEIPQIALSTITYSKGTQIVISDATDLGIEVVDRLINKGAKYVVLHCKTRSGYLQYKLHSWNTCGVSVSIYSDDLLDEKVCNAFFEKSKVNGPVHGIFIVEQVMKQSYEHFKKINNCKDDSVDPEVSIVHNVNEVSSKLCPELRSFIVIAFTSPDQTNERILFKSKNICQLRRQRGLSAIIFEIRLKVEQAENIENFLINTSCKNLSTMFMSLEFAIENNEDATFTLTNEPFSINFEQQLLNILGIQNIDTYDDNIALISLGLNNLLFHEINALIYSMYGRNYPVEYLQQMTIQNLLMLGDKDSKTEVKTGLDALFSYVGPDEIRASETIVVMPSSYSDYNSSEFQDVEVDPSGTYLFMMPGFEGHYEVFTLMCSRLKIKAVTFQTGLEFQEDNISEMAQRIFNNIKENFQLKTKFYLLGFSFGVNVALELASLIEKEGHRGLVYCLASSPDTLKIQIDKYMGKLNDEELENAIVKHMYCLFNGRNKDDLEPEITNIHDWTAKVEFCIKKLKRFANHSHQFIKYTIEGFYKKIKAAREYKPNYKLQSEIVLLKGPQLYSEEIAEDYDLSKYSAQPVRVFNIVEDFAAAARDCRVPSIVNGFLEPHILEEYKKRKLYLTHNNKIHLMK</sequence>
<dbReference type="InterPro" id="IPR001031">
    <property type="entry name" value="Thioesterase"/>
</dbReference>
<dbReference type="InterPro" id="IPR050091">
    <property type="entry name" value="PKS_NRPS_Biosynth_Enz"/>
</dbReference>
<dbReference type="Pfam" id="PF00975">
    <property type="entry name" value="Thioesterase"/>
    <property type="match status" value="1"/>
</dbReference>
<dbReference type="PANTHER" id="PTHR43775">
    <property type="entry name" value="FATTY ACID SYNTHASE"/>
    <property type="match status" value="1"/>
</dbReference>
<dbReference type="Proteomes" id="UP000791440">
    <property type="component" value="Unassembled WGS sequence"/>
</dbReference>
<dbReference type="InterPro" id="IPR014030">
    <property type="entry name" value="Ketoacyl_synth_N"/>
</dbReference>
<dbReference type="SMART" id="SM00829">
    <property type="entry name" value="PKS_ER"/>
    <property type="match status" value="1"/>
</dbReference>
<evidence type="ECO:0000313" key="2">
    <source>
        <dbReference type="EMBL" id="KAG6451288.1"/>
    </source>
</evidence>
<dbReference type="PANTHER" id="PTHR43775:SF23">
    <property type="entry name" value="FATTY ACID SYNTHASE 3"/>
    <property type="match status" value="1"/>
</dbReference>
<dbReference type="SMART" id="SM00827">
    <property type="entry name" value="PKS_AT"/>
    <property type="match status" value="1"/>
</dbReference>
<organism evidence="2 3">
    <name type="scientific">Manduca sexta</name>
    <name type="common">Tobacco hawkmoth</name>
    <name type="synonym">Tobacco hornworm</name>
    <dbReference type="NCBI Taxonomy" id="7130"/>
    <lineage>
        <taxon>Eukaryota</taxon>
        <taxon>Metazoa</taxon>
        <taxon>Ecdysozoa</taxon>
        <taxon>Arthropoda</taxon>
        <taxon>Hexapoda</taxon>
        <taxon>Insecta</taxon>
        <taxon>Pterygota</taxon>
        <taxon>Neoptera</taxon>
        <taxon>Endopterygota</taxon>
        <taxon>Lepidoptera</taxon>
        <taxon>Glossata</taxon>
        <taxon>Ditrysia</taxon>
        <taxon>Bombycoidea</taxon>
        <taxon>Sphingidae</taxon>
        <taxon>Sphinginae</taxon>
        <taxon>Sphingini</taxon>
        <taxon>Manduca</taxon>
    </lineage>
</organism>
<dbReference type="InterPro" id="IPR014043">
    <property type="entry name" value="Acyl_transferase_dom"/>
</dbReference>
<dbReference type="CDD" id="cd00833">
    <property type="entry name" value="PKS"/>
    <property type="match status" value="1"/>
</dbReference>
<dbReference type="GO" id="GO:0004312">
    <property type="term" value="F:fatty acid synthase activity"/>
    <property type="evidence" value="ECO:0007669"/>
    <property type="project" value="TreeGrafter"/>
</dbReference>
<evidence type="ECO:0000259" key="1">
    <source>
        <dbReference type="PROSITE" id="PS52004"/>
    </source>
</evidence>
<dbReference type="InterPro" id="IPR020841">
    <property type="entry name" value="PKS_Beta-ketoAc_synthase_dom"/>
</dbReference>
<dbReference type="InterPro" id="IPR020843">
    <property type="entry name" value="ER"/>
</dbReference>
<dbReference type="Pfam" id="PF00109">
    <property type="entry name" value="ketoacyl-synt"/>
    <property type="match status" value="1"/>
</dbReference>
<feature type="domain" description="Ketosynthase family 3 (KS3)" evidence="1">
    <location>
        <begin position="1"/>
        <end position="375"/>
    </location>
</feature>
<protein>
    <recommendedName>
        <fullName evidence="1">Ketosynthase family 3 (KS3) domain-containing protein</fullName>
    </recommendedName>
</protein>
<dbReference type="Pfam" id="PF02801">
    <property type="entry name" value="Ketoacyl-synt_C"/>
    <property type="match status" value="1"/>
</dbReference>
<dbReference type="InterPro" id="IPR032821">
    <property type="entry name" value="PKS_assoc"/>
</dbReference>
<evidence type="ECO:0000313" key="3">
    <source>
        <dbReference type="Proteomes" id="UP000791440"/>
    </source>
</evidence>